<dbReference type="Proteomes" id="UP000249363">
    <property type="component" value="Unassembled WGS sequence"/>
</dbReference>
<comment type="similarity">
    <text evidence="1">Belongs to the GST superfamily.</text>
</comment>
<evidence type="ECO:0000259" key="2">
    <source>
        <dbReference type="PROSITE" id="PS50404"/>
    </source>
</evidence>
<keyword evidence="5" id="KW-1185">Reference proteome</keyword>
<feature type="domain" description="GST N-terminal" evidence="2">
    <location>
        <begin position="9"/>
        <end position="95"/>
    </location>
</feature>
<dbReference type="InterPro" id="IPR040079">
    <property type="entry name" value="Glutathione_S-Trfase"/>
</dbReference>
<protein>
    <recommendedName>
        <fullName evidence="6">Glutathione S-transferase</fullName>
    </recommendedName>
</protein>
<dbReference type="GeneID" id="63791614"/>
<dbReference type="SFLD" id="SFLDS00019">
    <property type="entry name" value="Glutathione_Transferase_(cytos"/>
    <property type="match status" value="1"/>
</dbReference>
<dbReference type="AlphaFoldDB" id="A0A364KS69"/>
<comment type="caution">
    <text evidence="4">The sequence shown here is derived from an EMBL/GenBank/DDBJ whole genome shotgun (WGS) entry which is preliminary data.</text>
</comment>
<evidence type="ECO:0000313" key="5">
    <source>
        <dbReference type="Proteomes" id="UP000249363"/>
    </source>
</evidence>
<gene>
    <name evidence="4" type="ORF">BHQ10_002397</name>
</gene>
<dbReference type="STRING" id="1196081.A0A364KS69"/>
<accession>A0A364KS69</accession>
<dbReference type="InterPro" id="IPR036249">
    <property type="entry name" value="Thioredoxin-like_sf"/>
</dbReference>
<dbReference type="RefSeq" id="XP_040730902.1">
    <property type="nucleotide sequence ID" value="XM_040874538.1"/>
</dbReference>
<dbReference type="SFLD" id="SFLDG00358">
    <property type="entry name" value="Main_(cytGST)"/>
    <property type="match status" value="1"/>
</dbReference>
<evidence type="ECO:0000313" key="4">
    <source>
        <dbReference type="EMBL" id="RAO66385.1"/>
    </source>
</evidence>
<dbReference type="InterPro" id="IPR004045">
    <property type="entry name" value="Glutathione_S-Trfase_N"/>
</dbReference>
<feature type="domain" description="GST C-terminal" evidence="3">
    <location>
        <begin position="103"/>
        <end position="228"/>
    </location>
</feature>
<organism evidence="4 5">
    <name type="scientific">Talaromyces amestolkiae</name>
    <dbReference type="NCBI Taxonomy" id="1196081"/>
    <lineage>
        <taxon>Eukaryota</taxon>
        <taxon>Fungi</taxon>
        <taxon>Dikarya</taxon>
        <taxon>Ascomycota</taxon>
        <taxon>Pezizomycotina</taxon>
        <taxon>Eurotiomycetes</taxon>
        <taxon>Eurotiomycetidae</taxon>
        <taxon>Eurotiales</taxon>
        <taxon>Trichocomaceae</taxon>
        <taxon>Talaromyces</taxon>
        <taxon>Talaromyces sect. Talaromyces</taxon>
    </lineage>
</organism>
<dbReference type="OrthoDB" id="422574at2759"/>
<evidence type="ECO:0000259" key="3">
    <source>
        <dbReference type="PROSITE" id="PS50405"/>
    </source>
</evidence>
<dbReference type="InterPro" id="IPR004046">
    <property type="entry name" value="GST_C"/>
</dbReference>
<dbReference type="PANTHER" id="PTHR44051:SF8">
    <property type="entry name" value="GLUTATHIONE S-TRANSFERASE GSTA"/>
    <property type="match status" value="1"/>
</dbReference>
<evidence type="ECO:0008006" key="6">
    <source>
        <dbReference type="Google" id="ProtNLM"/>
    </source>
</evidence>
<dbReference type="PROSITE" id="PS50404">
    <property type="entry name" value="GST_NTER"/>
    <property type="match status" value="1"/>
</dbReference>
<dbReference type="EMBL" id="MIKG01000003">
    <property type="protein sequence ID" value="RAO66385.1"/>
    <property type="molecule type" value="Genomic_DNA"/>
</dbReference>
<dbReference type="InterPro" id="IPR010987">
    <property type="entry name" value="Glutathione-S-Trfase_C-like"/>
</dbReference>
<evidence type="ECO:0000256" key="1">
    <source>
        <dbReference type="ARBA" id="ARBA00007409"/>
    </source>
</evidence>
<dbReference type="Pfam" id="PF00043">
    <property type="entry name" value="GST_C"/>
    <property type="match status" value="1"/>
</dbReference>
<dbReference type="SUPFAM" id="SSF52833">
    <property type="entry name" value="Thioredoxin-like"/>
    <property type="match status" value="1"/>
</dbReference>
<proteinExistence type="inferred from homology"/>
<sequence length="228" mass="25142">MSVVTEPRGFIDFYNKPGSSNGAKIAIILNELGLTYRYHEIHTPVSPLDKDTYHSLSPNGHFPVLTDIHPDGFKVSLNQTGAIAQYLVSEYDQIDNAISFPRRSPEEIEAMNWFFFGASRVAPAHGEAVHYTKKEEGPGSEAYSVGRFRSSTTGLFFALEQRLKETGDYLVGHKFSIADIAQIPFVVAAEEAGIGIEIFPNLTAWYNRVLSRAGVKKGLTVAGIEFLA</sequence>
<dbReference type="PANTHER" id="PTHR44051">
    <property type="entry name" value="GLUTATHIONE S-TRANSFERASE-RELATED"/>
    <property type="match status" value="1"/>
</dbReference>
<dbReference type="PROSITE" id="PS50405">
    <property type="entry name" value="GST_CTER"/>
    <property type="match status" value="1"/>
</dbReference>
<name>A0A364KS69_TALAM</name>
<reference evidence="4 5" key="1">
    <citation type="journal article" date="2017" name="Biotechnol. Biofuels">
        <title>Differential beta-glucosidase expression as a function of carbon source availability in Talaromyces amestolkiae: a genomic and proteomic approach.</title>
        <authorList>
            <person name="de Eugenio L.I."/>
            <person name="Mendez-Liter J.A."/>
            <person name="Nieto-Dominguez M."/>
            <person name="Alonso L."/>
            <person name="Gil-Munoz J."/>
            <person name="Barriuso J."/>
            <person name="Prieto A."/>
            <person name="Martinez M.J."/>
        </authorList>
    </citation>
    <scope>NUCLEOTIDE SEQUENCE [LARGE SCALE GENOMIC DNA]</scope>
    <source>
        <strain evidence="4 5">CIB</strain>
    </source>
</reference>
<dbReference type="InterPro" id="IPR036282">
    <property type="entry name" value="Glutathione-S-Trfase_C_sf"/>
</dbReference>
<dbReference type="Pfam" id="PF13417">
    <property type="entry name" value="GST_N_3"/>
    <property type="match status" value="1"/>
</dbReference>
<dbReference type="Gene3D" id="1.20.1050.130">
    <property type="match status" value="1"/>
</dbReference>
<dbReference type="SUPFAM" id="SSF47616">
    <property type="entry name" value="GST C-terminal domain-like"/>
    <property type="match status" value="1"/>
</dbReference>